<sequence>MTQPYCNTPKTTVPNGYVVYYKSCIDINALTSSRIVISIELIKLMRINMNTKILLSKAKPIIIIVLLFILAFSLRADAVNINGVPQNYTSLFEDSNGLPYFSEMDSYYNYRMTQDYLDHGYLGDTVINGTNWDLHSAYPDGRSATSNVLIVYVTAFAYKLANLFGNVPLNEVCIWVAPFIASLAVIPAYLFVRRLSNDYGGIAAGILVGLAPAYFMHTFAGFFDTDMFNMIFPIMIVGFFIMSILTKEIKTRSIYAVLSAISLLVYSIAWEGWWYLFYLIIGVAVLYILVSNYLLKMKTIKPFKEYPDKVKWLMDQRALFALVVFVVLGSILMSIYWGPSGFINSLTGSISFSQLQATVTGSSYPNIYVSVGELHLPDISSVVSEVGGIVPFVLGILVVPLLIWKLKPEGTKKENNDVQNVPKRKSKPRRKAKKTKAEVTQKEVKKSSIITDPQILETKKNYLLYAVLFAVWLVGTGLMLKQGSRFIEQFSLPIALGAGLFVGLMIPYIKKHIQNVKYCTLAVIIVIAAVAYSPVYGAYTTANSVVPGTDDSMYNSLTWIGNNTSNNTVLTSWWDFGHMFTAIANRPVTADGGSQNTPRSYWVGKALTTSNENLSVGILRMLTSSGDKGYSTVENYTGNTSKSVEILDKILPVDKSAAQTILTSQYNFTTEQAQNVLQYTHPDNPAPHELILSTDMINKAGVWSYFGNWNFQNNTGQGYSYAAGQGVTQQVNGTTVVGTALSSTAAIVAQINGTKIAAGLQYQQNNQTQIMEPHKLIVVENGSVKLNQVVSNDSQFSILLINQNNTYIMVVMNKELEDSMFTKMFFENGAGLSQFKLVHSEGGALDPYGTQVWNVSS</sequence>
<dbReference type="Pfam" id="PF21436">
    <property type="entry name" value="STT3-PglB_core"/>
    <property type="match status" value="1"/>
</dbReference>
<evidence type="ECO:0000256" key="14">
    <source>
        <dbReference type="ARBA" id="ARBA00023211"/>
    </source>
</evidence>
<dbReference type="GO" id="GO:0005886">
    <property type="term" value="C:plasma membrane"/>
    <property type="evidence" value="ECO:0007669"/>
    <property type="project" value="UniProtKB-SubCell"/>
</dbReference>
<evidence type="ECO:0000256" key="17">
    <source>
        <dbReference type="SAM" id="MobiDB-lite"/>
    </source>
</evidence>
<dbReference type="PANTHER" id="PTHR13872">
    <property type="entry name" value="DOLICHYL-DIPHOSPHOOLIGOSACCHARIDE--PROTEIN GLYCOSYLTRANSFERASE SUBUNIT"/>
    <property type="match status" value="1"/>
</dbReference>
<evidence type="ECO:0000256" key="16">
    <source>
        <dbReference type="ARBA" id="ARBA00034066"/>
    </source>
</evidence>
<feature type="transmembrane region" description="Helical" evidence="18">
    <location>
        <begin position="275"/>
        <end position="295"/>
    </location>
</feature>
<feature type="region of interest" description="Disordered" evidence="17">
    <location>
        <begin position="412"/>
        <end position="437"/>
    </location>
</feature>
<evidence type="ECO:0000256" key="15">
    <source>
        <dbReference type="ARBA" id="ARBA00030679"/>
    </source>
</evidence>
<evidence type="ECO:0000313" key="21">
    <source>
        <dbReference type="EMBL" id="MCZ3372097.1"/>
    </source>
</evidence>
<evidence type="ECO:0000256" key="5">
    <source>
        <dbReference type="ARBA" id="ARBA00010810"/>
    </source>
</evidence>
<dbReference type="GO" id="GO:0004576">
    <property type="term" value="F:oligosaccharyl transferase activity"/>
    <property type="evidence" value="ECO:0007669"/>
    <property type="project" value="InterPro"/>
</dbReference>
<feature type="transmembrane region" description="Helical" evidence="18">
    <location>
        <begin position="462"/>
        <end position="480"/>
    </location>
</feature>
<comment type="cofactor">
    <cofactor evidence="2">
        <name>Mg(2+)</name>
        <dbReference type="ChEBI" id="CHEBI:18420"/>
    </cofactor>
</comment>
<comment type="pathway">
    <text evidence="4">Protein modification; protein glycosylation.</text>
</comment>
<feature type="transmembrane region" description="Helical" evidence="18">
    <location>
        <begin position="253"/>
        <end position="269"/>
    </location>
</feature>
<feature type="domain" description="Oligosaccharyl transferase STT3 N-terminal" evidence="19">
    <location>
        <begin position="86"/>
        <end position="527"/>
    </location>
</feature>
<evidence type="ECO:0000259" key="20">
    <source>
        <dbReference type="Pfam" id="PF21436"/>
    </source>
</evidence>
<dbReference type="InterPro" id="IPR048999">
    <property type="entry name" value="STT3-PglB_core"/>
</dbReference>
<comment type="caution">
    <text evidence="21">The sequence shown here is derived from an EMBL/GenBank/DDBJ whole genome shotgun (WGS) entry which is preliminary data.</text>
</comment>
<proteinExistence type="inferred from homology"/>
<evidence type="ECO:0000256" key="18">
    <source>
        <dbReference type="SAM" id="Phobius"/>
    </source>
</evidence>
<dbReference type="Pfam" id="PF02516">
    <property type="entry name" value="STT3"/>
    <property type="match status" value="1"/>
</dbReference>
<evidence type="ECO:0000256" key="8">
    <source>
        <dbReference type="ARBA" id="ARBA00022679"/>
    </source>
</evidence>
<dbReference type="PANTHER" id="PTHR13872:SF1">
    <property type="entry name" value="DOLICHYL-DIPHOSPHOOLIGOSACCHARIDE--PROTEIN GLYCOSYLTRANSFERASE SUBUNIT STT3B"/>
    <property type="match status" value="1"/>
</dbReference>
<evidence type="ECO:0000256" key="12">
    <source>
        <dbReference type="ARBA" id="ARBA00022989"/>
    </source>
</evidence>
<feature type="transmembrane region" description="Helical" evidence="18">
    <location>
        <begin position="199"/>
        <end position="215"/>
    </location>
</feature>
<dbReference type="EC" id="2.4.99.21" evidence="6"/>
<evidence type="ECO:0000256" key="10">
    <source>
        <dbReference type="ARBA" id="ARBA00022723"/>
    </source>
</evidence>
<evidence type="ECO:0000256" key="1">
    <source>
        <dbReference type="ARBA" id="ARBA00001936"/>
    </source>
</evidence>
<evidence type="ECO:0000256" key="4">
    <source>
        <dbReference type="ARBA" id="ARBA00004922"/>
    </source>
</evidence>
<keyword evidence="10" id="KW-0479">Metal-binding</keyword>
<dbReference type="GO" id="GO:0046872">
    <property type="term" value="F:metal ion binding"/>
    <property type="evidence" value="ECO:0007669"/>
    <property type="project" value="UniProtKB-KW"/>
</dbReference>
<keyword evidence="11" id="KW-0460">Magnesium</keyword>
<comment type="catalytic activity">
    <reaction evidence="16">
        <text>an archaeal dolichyl phosphooligosaccharide + [protein]-L-asparagine = an archaeal dolichyl phosphate + a glycoprotein with the oligosaccharide chain attached by N-beta-D-glycosyl linkage to a protein L-asparagine.</text>
        <dbReference type="EC" id="2.4.99.21"/>
    </reaction>
</comment>
<name>A0A9E5A003_9EURY</name>
<feature type="domain" description="STT3/PglB/AglB core" evidence="20">
    <location>
        <begin position="569"/>
        <end position="656"/>
    </location>
</feature>
<keyword evidence="12 18" id="KW-1133">Transmembrane helix</keyword>
<dbReference type="EMBL" id="JAPVES010000030">
    <property type="protein sequence ID" value="MCZ3372097.1"/>
    <property type="molecule type" value="Genomic_DNA"/>
</dbReference>
<gene>
    <name evidence="21" type="ORF">O3H35_05585</name>
</gene>
<reference evidence="21" key="1">
    <citation type="submission" date="2022-12" db="EMBL/GenBank/DDBJ databases">
        <title>Reclassification of two methanogenic archaea species isolated from the Kolyma lowland permafrost.</title>
        <authorList>
            <person name="Trubitsyn V.E."/>
            <person name="Rivkina E.M."/>
            <person name="Shcherbakova V.A."/>
        </authorList>
    </citation>
    <scope>NUCLEOTIDE SEQUENCE</scope>
    <source>
        <strain evidence="21">MK4</strain>
    </source>
</reference>
<feature type="transmembrane region" description="Helical" evidence="18">
    <location>
        <begin position="53"/>
        <end position="74"/>
    </location>
</feature>
<feature type="transmembrane region" description="Helical" evidence="18">
    <location>
        <begin position="518"/>
        <end position="539"/>
    </location>
</feature>
<evidence type="ECO:0000256" key="11">
    <source>
        <dbReference type="ARBA" id="ARBA00022842"/>
    </source>
</evidence>
<keyword evidence="7" id="KW-0328">Glycosyltransferase</keyword>
<keyword evidence="8" id="KW-0808">Transferase</keyword>
<dbReference type="InterPro" id="IPR003674">
    <property type="entry name" value="Oligo_trans_STT3"/>
</dbReference>
<keyword evidence="9 18" id="KW-0812">Transmembrane</keyword>
<comment type="cofactor">
    <cofactor evidence="1">
        <name>Mn(2+)</name>
        <dbReference type="ChEBI" id="CHEBI:29035"/>
    </cofactor>
</comment>
<keyword evidence="14" id="KW-0464">Manganese</keyword>
<evidence type="ECO:0000256" key="2">
    <source>
        <dbReference type="ARBA" id="ARBA00001946"/>
    </source>
</evidence>
<feature type="transmembrane region" description="Helical" evidence="18">
    <location>
        <begin position="227"/>
        <end position="246"/>
    </location>
</feature>
<comment type="subcellular location">
    <subcellularLocation>
        <location evidence="3">Cell membrane</location>
        <topology evidence="3">Multi-pass membrane protein</topology>
    </subcellularLocation>
</comment>
<evidence type="ECO:0000256" key="7">
    <source>
        <dbReference type="ARBA" id="ARBA00022676"/>
    </source>
</evidence>
<evidence type="ECO:0000256" key="6">
    <source>
        <dbReference type="ARBA" id="ARBA00012602"/>
    </source>
</evidence>
<dbReference type="Proteomes" id="UP001074446">
    <property type="component" value="Unassembled WGS sequence"/>
</dbReference>
<feature type="compositionally biased region" description="Basic residues" evidence="17">
    <location>
        <begin position="422"/>
        <end position="434"/>
    </location>
</feature>
<dbReference type="AlphaFoldDB" id="A0A9E5A003"/>
<evidence type="ECO:0000256" key="3">
    <source>
        <dbReference type="ARBA" id="ARBA00004651"/>
    </source>
</evidence>
<dbReference type="InterPro" id="IPR048307">
    <property type="entry name" value="STT3_N"/>
</dbReference>
<feature type="transmembrane region" description="Helical" evidence="18">
    <location>
        <begin position="318"/>
        <end position="337"/>
    </location>
</feature>
<dbReference type="RefSeq" id="WP_245617777.1">
    <property type="nucleotide sequence ID" value="NZ_JAPVES010000030.1"/>
</dbReference>
<accession>A0A9E5A003</accession>
<feature type="transmembrane region" description="Helical" evidence="18">
    <location>
        <begin position="386"/>
        <end position="404"/>
    </location>
</feature>
<dbReference type="Gene3D" id="3.40.50.12610">
    <property type="match status" value="1"/>
</dbReference>
<keyword evidence="13 18" id="KW-0472">Membrane</keyword>
<organism evidence="21">
    <name type="scientific">Methanobacterium veterum</name>
    <dbReference type="NCBI Taxonomy" id="408577"/>
    <lineage>
        <taxon>Archaea</taxon>
        <taxon>Methanobacteriati</taxon>
        <taxon>Methanobacteriota</taxon>
        <taxon>Methanomada group</taxon>
        <taxon>Methanobacteria</taxon>
        <taxon>Methanobacteriales</taxon>
        <taxon>Methanobacteriaceae</taxon>
        <taxon>Methanobacterium</taxon>
    </lineage>
</organism>
<protein>
    <recommendedName>
        <fullName evidence="6">dolichyl-phosphooligosaccharide-protein glycotransferase</fullName>
        <ecNumber evidence="6">2.4.99.21</ecNumber>
    </recommendedName>
    <alternativeName>
        <fullName evidence="15">Oligosaccharyl transferase</fullName>
    </alternativeName>
</protein>
<evidence type="ECO:0000256" key="13">
    <source>
        <dbReference type="ARBA" id="ARBA00023136"/>
    </source>
</evidence>
<feature type="transmembrane region" description="Helical" evidence="18">
    <location>
        <begin position="486"/>
        <end position="506"/>
    </location>
</feature>
<feature type="transmembrane region" description="Helical" evidence="18">
    <location>
        <begin position="172"/>
        <end position="192"/>
    </location>
</feature>
<comment type="similarity">
    <text evidence="5">Belongs to the STT3 family.</text>
</comment>
<evidence type="ECO:0000259" key="19">
    <source>
        <dbReference type="Pfam" id="PF02516"/>
    </source>
</evidence>
<evidence type="ECO:0000256" key="9">
    <source>
        <dbReference type="ARBA" id="ARBA00022692"/>
    </source>
</evidence>